<dbReference type="InterPro" id="IPR003594">
    <property type="entry name" value="HATPase_dom"/>
</dbReference>
<dbReference type="Pfam" id="PF02518">
    <property type="entry name" value="HATPase_c"/>
    <property type="match status" value="1"/>
</dbReference>
<dbReference type="InterPro" id="IPR050267">
    <property type="entry name" value="Anti-sigma-factor_SerPK"/>
</dbReference>
<dbReference type="InterPro" id="IPR036890">
    <property type="entry name" value="HATPase_C_sf"/>
</dbReference>
<keyword evidence="1" id="KW-0723">Serine/threonine-protein kinase</keyword>
<dbReference type="SUPFAM" id="SSF55874">
    <property type="entry name" value="ATPase domain of HSP90 chaperone/DNA topoisomerase II/histidine kinase"/>
    <property type="match status" value="1"/>
</dbReference>
<dbReference type="Proteomes" id="UP001500740">
    <property type="component" value="Unassembled WGS sequence"/>
</dbReference>
<keyword evidence="8" id="KW-1185">Reference proteome</keyword>
<evidence type="ECO:0000313" key="7">
    <source>
        <dbReference type="EMBL" id="GAA0465094.1"/>
    </source>
</evidence>
<dbReference type="EMBL" id="BAAACZ010000017">
    <property type="protein sequence ID" value="GAA0465094.1"/>
    <property type="molecule type" value="Genomic_DNA"/>
</dbReference>
<feature type="domain" description="Histidine kinase/HSP90-like ATPase" evidence="6">
    <location>
        <begin position="200"/>
        <end position="298"/>
    </location>
</feature>
<gene>
    <name evidence="7" type="ORF">GCM10008935_21120</name>
</gene>
<evidence type="ECO:0000259" key="6">
    <source>
        <dbReference type="SMART" id="SM00387"/>
    </source>
</evidence>
<evidence type="ECO:0000256" key="1">
    <source>
        <dbReference type="ARBA" id="ARBA00022527"/>
    </source>
</evidence>
<organism evidence="7 8">
    <name type="scientific">Alkalibacillus silvisoli</name>
    <dbReference type="NCBI Taxonomy" id="392823"/>
    <lineage>
        <taxon>Bacteria</taxon>
        <taxon>Bacillati</taxon>
        <taxon>Bacillota</taxon>
        <taxon>Bacilli</taxon>
        <taxon>Bacillales</taxon>
        <taxon>Bacillaceae</taxon>
        <taxon>Alkalibacillus</taxon>
    </lineage>
</organism>
<comment type="caution">
    <text evidence="7">The sequence shown here is derived from an EMBL/GenBank/DDBJ whole genome shotgun (WGS) entry which is preliminary data.</text>
</comment>
<dbReference type="Gene3D" id="3.30.565.10">
    <property type="entry name" value="Histidine kinase-like ATPase, C-terminal domain"/>
    <property type="match status" value="1"/>
</dbReference>
<name>A0ABP3JV85_9BACI</name>
<protein>
    <recommendedName>
        <fullName evidence="6">Histidine kinase/HSP90-like ATPase domain-containing protein</fullName>
    </recommendedName>
</protein>
<evidence type="ECO:0000256" key="4">
    <source>
        <dbReference type="ARBA" id="ARBA00022777"/>
    </source>
</evidence>
<dbReference type="PANTHER" id="PTHR35526:SF3">
    <property type="entry name" value="ANTI-SIGMA-F FACTOR RSBW"/>
    <property type="match status" value="1"/>
</dbReference>
<keyword evidence="4" id="KW-0418">Kinase</keyword>
<reference evidence="8" key="1">
    <citation type="journal article" date="2019" name="Int. J. Syst. Evol. Microbiol.">
        <title>The Global Catalogue of Microorganisms (GCM) 10K type strain sequencing project: providing services to taxonomists for standard genome sequencing and annotation.</title>
        <authorList>
            <consortium name="The Broad Institute Genomics Platform"/>
            <consortium name="The Broad Institute Genome Sequencing Center for Infectious Disease"/>
            <person name="Wu L."/>
            <person name="Ma J."/>
        </authorList>
    </citation>
    <scope>NUCLEOTIDE SEQUENCE [LARGE SCALE GENOMIC DNA]</scope>
    <source>
        <strain evidence="8">JCM 14193</strain>
    </source>
</reference>
<proteinExistence type="predicted"/>
<dbReference type="CDD" id="cd16936">
    <property type="entry name" value="HATPase_RsbW-like"/>
    <property type="match status" value="1"/>
</dbReference>
<dbReference type="SMART" id="SM00387">
    <property type="entry name" value="HATPase_c"/>
    <property type="match status" value="1"/>
</dbReference>
<dbReference type="RefSeq" id="WP_343783524.1">
    <property type="nucleotide sequence ID" value="NZ_BAAACZ010000017.1"/>
</dbReference>
<evidence type="ECO:0000313" key="8">
    <source>
        <dbReference type="Proteomes" id="UP001500740"/>
    </source>
</evidence>
<keyword evidence="3" id="KW-0547">Nucleotide-binding</keyword>
<evidence type="ECO:0000256" key="5">
    <source>
        <dbReference type="ARBA" id="ARBA00022840"/>
    </source>
</evidence>
<keyword evidence="5" id="KW-0067">ATP-binding</keyword>
<keyword evidence="2" id="KW-0808">Transferase</keyword>
<sequence length="300" mass="34153">MKSVISKLKNINKASKQQLIELDPNTRLIDLFNKTIIGFLAKEIGKEMNLSTEAAHVLYYSAISSGEEFSNNDGLFFDYAYKIVDWCERHKDVEAEINSLDASELMKQALITVYHKHKYDLNHLTVINKPNYEENQEWQIYREAMYAASQEKFLLISKQELDECYNGEILAAQTILDRQDIPICRQKTTQALESLQVNQTELRSWLLVVSEAVTNVLKHADSGSMVIINGEDEVRIIVKDNGRGYPIKELPNLILLSGFSTKQSLGQGFTLMMKIVDLISLYTDHNGSSIVLTKRLNKNG</sequence>
<dbReference type="PANTHER" id="PTHR35526">
    <property type="entry name" value="ANTI-SIGMA-F FACTOR RSBW-RELATED"/>
    <property type="match status" value="1"/>
</dbReference>
<evidence type="ECO:0000256" key="3">
    <source>
        <dbReference type="ARBA" id="ARBA00022741"/>
    </source>
</evidence>
<accession>A0ABP3JV85</accession>
<evidence type="ECO:0000256" key="2">
    <source>
        <dbReference type="ARBA" id="ARBA00022679"/>
    </source>
</evidence>